<dbReference type="EMBL" id="SPNV01000104">
    <property type="protein sequence ID" value="KAF5861276.1"/>
    <property type="molecule type" value="Genomic_DNA"/>
</dbReference>
<proteinExistence type="predicted"/>
<evidence type="ECO:0000313" key="3">
    <source>
        <dbReference type="Proteomes" id="UP000541154"/>
    </source>
</evidence>
<keyword evidence="3" id="KW-1185">Reference proteome</keyword>
<dbReference type="Proteomes" id="UP000541154">
    <property type="component" value="Unassembled WGS sequence"/>
</dbReference>
<accession>A0A8H6A639</accession>
<name>A0A8H6A639_PETAA</name>
<reference evidence="2 3" key="1">
    <citation type="submission" date="2019-04" db="EMBL/GenBank/DDBJ databases">
        <title>Aspergillus burnettii sp. nov., novel species from soil in southeast Queensland.</title>
        <authorList>
            <person name="Gilchrist C.L.M."/>
            <person name="Pitt J.I."/>
            <person name="Lange L."/>
            <person name="Lacey H.J."/>
            <person name="Vuong D."/>
            <person name="Midgley D.J."/>
            <person name="Greenfield P."/>
            <person name="Bradbury M."/>
            <person name="Lacey E."/>
            <person name="Busk P.K."/>
            <person name="Pilgaard B."/>
            <person name="Chooi Y.H."/>
            <person name="Piggott A.M."/>
        </authorList>
    </citation>
    <scope>NUCLEOTIDE SEQUENCE [LARGE SCALE GENOMIC DNA]</scope>
    <source>
        <strain evidence="2 3">FRR 5400</strain>
    </source>
</reference>
<sequence length="60" mass="6124">MARKPAPPPPPPPPPPSSMSALGTPENLEGVPGTVGGLKQFISAACLLSNVPGLFDSRYL</sequence>
<feature type="compositionally biased region" description="Pro residues" evidence="1">
    <location>
        <begin position="1"/>
        <end position="17"/>
    </location>
</feature>
<gene>
    <name evidence="2" type="ORF">ETB97_000468</name>
</gene>
<protein>
    <submittedName>
        <fullName evidence="2">Uncharacterized protein</fullName>
    </submittedName>
</protein>
<feature type="non-terminal residue" evidence="2">
    <location>
        <position position="60"/>
    </location>
</feature>
<evidence type="ECO:0000256" key="1">
    <source>
        <dbReference type="SAM" id="MobiDB-lite"/>
    </source>
</evidence>
<feature type="region of interest" description="Disordered" evidence="1">
    <location>
        <begin position="1"/>
        <end position="31"/>
    </location>
</feature>
<organism evidence="2 3">
    <name type="scientific">Petromyces alliaceus</name>
    <name type="common">Aspergillus alliaceus</name>
    <dbReference type="NCBI Taxonomy" id="209559"/>
    <lineage>
        <taxon>Eukaryota</taxon>
        <taxon>Fungi</taxon>
        <taxon>Dikarya</taxon>
        <taxon>Ascomycota</taxon>
        <taxon>Pezizomycotina</taxon>
        <taxon>Eurotiomycetes</taxon>
        <taxon>Eurotiomycetidae</taxon>
        <taxon>Eurotiales</taxon>
        <taxon>Aspergillaceae</taxon>
        <taxon>Aspergillus</taxon>
        <taxon>Aspergillus subgen. Circumdati</taxon>
    </lineage>
</organism>
<comment type="caution">
    <text evidence="2">The sequence shown here is derived from an EMBL/GenBank/DDBJ whole genome shotgun (WGS) entry which is preliminary data.</text>
</comment>
<evidence type="ECO:0000313" key="2">
    <source>
        <dbReference type="EMBL" id="KAF5861276.1"/>
    </source>
</evidence>
<dbReference type="AlphaFoldDB" id="A0A8H6A639"/>